<feature type="region of interest" description="Disordered" evidence="2">
    <location>
        <begin position="224"/>
        <end position="244"/>
    </location>
</feature>
<dbReference type="GO" id="GO:0003968">
    <property type="term" value="F:RNA-directed RNA polymerase activity"/>
    <property type="evidence" value="ECO:0007669"/>
    <property type="project" value="UniProtKB-KW"/>
</dbReference>
<feature type="compositionally biased region" description="Polar residues" evidence="2">
    <location>
        <begin position="227"/>
        <end position="239"/>
    </location>
</feature>
<feature type="domain" description="RDRP core" evidence="3">
    <location>
        <begin position="421"/>
        <end position="1012"/>
    </location>
</feature>
<keyword evidence="1" id="KW-0694">RNA-binding</keyword>
<accession>A0A8H5ETW7</accession>
<feature type="region of interest" description="Disordered" evidence="2">
    <location>
        <begin position="962"/>
        <end position="984"/>
    </location>
</feature>
<dbReference type="GO" id="GO:0031380">
    <property type="term" value="C:nuclear RNA-directed RNA polymerase complex"/>
    <property type="evidence" value="ECO:0007669"/>
    <property type="project" value="TreeGrafter"/>
</dbReference>
<evidence type="ECO:0000313" key="5">
    <source>
        <dbReference type="EMBL" id="KAF5312340.1"/>
    </source>
</evidence>
<protein>
    <recommendedName>
        <fullName evidence="1">RNA-dependent RNA polymerase</fullName>
        <ecNumber evidence="1">2.7.7.48</ecNumber>
    </recommendedName>
</protein>
<evidence type="ECO:0000313" key="6">
    <source>
        <dbReference type="Proteomes" id="UP000567179"/>
    </source>
</evidence>
<dbReference type="Pfam" id="PF05183">
    <property type="entry name" value="RdRP"/>
    <property type="match status" value="1"/>
</dbReference>
<keyword evidence="1" id="KW-0696">RNA-directed RNA polymerase</keyword>
<gene>
    <name evidence="5" type="ORF">D9619_003115</name>
</gene>
<dbReference type="Pfam" id="PF25358">
    <property type="entry name" value="PH_fung_RdRP"/>
    <property type="match status" value="1"/>
</dbReference>
<sequence length="1217" mass="136754">MELFMRGINFNFDKEQISASISALLHSEHFAHLSQNPVNYHLYLHRDKKRGIHYHGGTGALTLPSANIGSHFLQLSGSASCPYPVVLGGRTVNFSVSKKNPGGLPGIVEQITLRAYQPPHVVAERERRTQELAQSNVTITILQFGWECRDYVFSIECEAPCIEPGSVSFGEERREVRVQVTIASQKYRVAISFSQINFIYVNQHLDEPAIVFSLNTPPSYEVDNDLDSTAGQANPTNAPSPRKRLPFLPIPDHQRVVPYTSLAIRLVTASVGDLQRFLRFSEVAQIHRISTDEYPIVHRHLFSSEIMDELEMYRSHLPFSINFQIEAITRNLVVDMREMVDIMPSIVDMYQTKGETFTAAVLRKFAIDVKQLYEEGQDDYDGPEDVMECLEDCKTELSKGPAPQTLKPSDGDLFDAYHVSITPTTMQLEGPFPERSNRVIRSFDAEHHGSFLRVSFVDESKSTYSFDREIDGPDFIRRRFGPFLLDGLHFANDHFSFLGYSQSALKEHTTWFVKPFICSRRGAITAGSILRSLGTFDDALMRCPARYAARISQAFTATESVEIELEDLKIILVNDISTPDGKYQFTDGCGTISEELAQLIWKLLKKGKKRARSKQTVPKAFQVRFRGAKGMLCVDYKLRGLTICLPPSMIKFEAAGWSHIEIARSFDRPGNYYLNRPLIMLLEGLGIPFEVFKRYQDKTVRETRESARVLGLLAPLLEQYGLGSSFRLPSVMYNLDKLGIDTLADDQFYARSVDYAVNHILRDLKNHARIPIPGAWTLVGVADIHGYLGTNQIFACVKPVGGKTIYLEGPVLISRSPVIHPGDVMVVEAIGRPEPGSPFAAEPLPNTVVFSTQGDRPVPSCLGGGDLDGDPYNLIPLNDIPDFRPTRGNQPPADYSPAQRKTIEHPSTMADVANFFMDYINSDVLGVVATNWLLTADISNMGIFDPDCYTLAQLHSDAVDYPKSGQPVSQDSIPKPKSRIRPDWKAPETVNDMNRGNYYESSRAIGRLYRAIDLPIEDLQTQYRPRRRKTKRKARADRAVDGLTRGLMALDIDTVRDDNLVFAVLEDRVQEYIDTDATFSQSEQIDAIAQLYGRYKSDLRGHCAANSLSSSRYARLSEEEALIGTIIQKTSVPRRRKDAMTKLRESTDFLVKAVREQIEGDDSSDDYQYLERAWIAWTISVSRRNASDQFGAASFGWIALGAVFDAIGQIEKRTTTP</sequence>
<dbReference type="GO" id="GO:0030422">
    <property type="term" value="P:siRNA processing"/>
    <property type="evidence" value="ECO:0007669"/>
    <property type="project" value="TreeGrafter"/>
</dbReference>
<evidence type="ECO:0000259" key="4">
    <source>
        <dbReference type="Pfam" id="PF25358"/>
    </source>
</evidence>
<dbReference type="EC" id="2.7.7.48" evidence="1"/>
<evidence type="ECO:0000259" key="3">
    <source>
        <dbReference type="Pfam" id="PF05183"/>
    </source>
</evidence>
<dbReference type="PANTHER" id="PTHR23079">
    <property type="entry name" value="RNA-DEPENDENT RNA POLYMERASE"/>
    <property type="match status" value="1"/>
</dbReference>
<evidence type="ECO:0000256" key="2">
    <source>
        <dbReference type="SAM" id="MobiDB-lite"/>
    </source>
</evidence>
<dbReference type="InterPro" id="IPR057596">
    <property type="entry name" value="RDRP_core"/>
</dbReference>
<keyword evidence="6" id="KW-1185">Reference proteome</keyword>
<proteinExistence type="inferred from homology"/>
<dbReference type="Proteomes" id="UP000567179">
    <property type="component" value="Unassembled WGS sequence"/>
</dbReference>
<dbReference type="AlphaFoldDB" id="A0A8H5ETW7"/>
<dbReference type="InterPro" id="IPR057503">
    <property type="entry name" value="PH_RdRP"/>
</dbReference>
<dbReference type="GO" id="GO:0003723">
    <property type="term" value="F:RNA binding"/>
    <property type="evidence" value="ECO:0007669"/>
    <property type="project" value="UniProtKB-KW"/>
</dbReference>
<keyword evidence="1" id="KW-0808">Transferase</keyword>
<comment type="caution">
    <text evidence="5">The sequence shown here is derived from an EMBL/GenBank/DDBJ whole genome shotgun (WGS) entry which is preliminary data.</text>
</comment>
<comment type="catalytic activity">
    <reaction evidence="1">
        <text>RNA(n) + a ribonucleoside 5'-triphosphate = RNA(n+1) + diphosphate</text>
        <dbReference type="Rhea" id="RHEA:21248"/>
        <dbReference type="Rhea" id="RHEA-COMP:14527"/>
        <dbReference type="Rhea" id="RHEA-COMP:17342"/>
        <dbReference type="ChEBI" id="CHEBI:33019"/>
        <dbReference type="ChEBI" id="CHEBI:61557"/>
        <dbReference type="ChEBI" id="CHEBI:140395"/>
        <dbReference type="EC" id="2.7.7.48"/>
    </reaction>
</comment>
<reference evidence="5 6" key="1">
    <citation type="journal article" date="2020" name="ISME J.">
        <title>Uncovering the hidden diversity of litter-decomposition mechanisms in mushroom-forming fungi.</title>
        <authorList>
            <person name="Floudas D."/>
            <person name="Bentzer J."/>
            <person name="Ahren D."/>
            <person name="Johansson T."/>
            <person name="Persson P."/>
            <person name="Tunlid A."/>
        </authorList>
    </citation>
    <scope>NUCLEOTIDE SEQUENCE [LARGE SCALE GENOMIC DNA]</scope>
    <source>
        <strain evidence="5 6">CBS 101986</strain>
    </source>
</reference>
<name>A0A8H5ETW7_9AGAR</name>
<dbReference type="EMBL" id="JAACJJ010000056">
    <property type="protein sequence ID" value="KAF5312340.1"/>
    <property type="molecule type" value="Genomic_DNA"/>
</dbReference>
<keyword evidence="1" id="KW-0548">Nucleotidyltransferase</keyword>
<dbReference type="PANTHER" id="PTHR23079:SF55">
    <property type="entry name" value="RNA-DIRECTED RNA POLYMERASE"/>
    <property type="match status" value="1"/>
</dbReference>
<feature type="region of interest" description="Disordered" evidence="2">
    <location>
        <begin position="881"/>
        <end position="900"/>
    </location>
</feature>
<dbReference type="InterPro" id="IPR007855">
    <property type="entry name" value="RDRP"/>
</dbReference>
<comment type="similarity">
    <text evidence="1">Belongs to the RdRP family.</text>
</comment>
<organism evidence="5 6">
    <name type="scientific">Psilocybe cf. subviscida</name>
    <dbReference type="NCBI Taxonomy" id="2480587"/>
    <lineage>
        <taxon>Eukaryota</taxon>
        <taxon>Fungi</taxon>
        <taxon>Dikarya</taxon>
        <taxon>Basidiomycota</taxon>
        <taxon>Agaricomycotina</taxon>
        <taxon>Agaricomycetes</taxon>
        <taxon>Agaricomycetidae</taxon>
        <taxon>Agaricales</taxon>
        <taxon>Agaricineae</taxon>
        <taxon>Strophariaceae</taxon>
        <taxon>Psilocybe</taxon>
    </lineage>
</organism>
<evidence type="ECO:0000256" key="1">
    <source>
        <dbReference type="RuleBase" id="RU363098"/>
    </source>
</evidence>
<feature type="domain" description="RdRP-like PH" evidence="4">
    <location>
        <begin position="150"/>
        <end position="259"/>
    </location>
</feature>
<dbReference type="OrthoDB" id="6513042at2759"/>